<keyword evidence="2" id="KW-1185">Reference proteome</keyword>
<sequence length="134" mass="15206">MYHDGRGLGSLSNIDRGDDLGRRDGRRIRGLDDVASGSLVSSYNITRGNEWGVGAEVASGEPSDGTNGRLGFNPRQYLRIVEKSMRCRMTPLKKSSRLREKDTFLIPDKDYWAERASKPKTRRSRRVYLWASKV</sequence>
<gene>
    <name evidence="1" type="ORF">DCAF_LOCUS26860</name>
</gene>
<protein>
    <submittedName>
        <fullName evidence="1">Uncharacterized protein</fullName>
    </submittedName>
</protein>
<dbReference type="EMBL" id="CAWUPB010001197">
    <property type="protein sequence ID" value="CAK7356587.1"/>
    <property type="molecule type" value="Genomic_DNA"/>
</dbReference>
<accession>A0AAV1SRD6</accession>
<name>A0AAV1SRD6_9ROSI</name>
<evidence type="ECO:0000313" key="2">
    <source>
        <dbReference type="Proteomes" id="UP001314170"/>
    </source>
</evidence>
<comment type="caution">
    <text evidence="1">The sequence shown here is derived from an EMBL/GenBank/DDBJ whole genome shotgun (WGS) entry which is preliminary data.</text>
</comment>
<organism evidence="1 2">
    <name type="scientific">Dovyalis caffra</name>
    <dbReference type="NCBI Taxonomy" id="77055"/>
    <lineage>
        <taxon>Eukaryota</taxon>
        <taxon>Viridiplantae</taxon>
        <taxon>Streptophyta</taxon>
        <taxon>Embryophyta</taxon>
        <taxon>Tracheophyta</taxon>
        <taxon>Spermatophyta</taxon>
        <taxon>Magnoliopsida</taxon>
        <taxon>eudicotyledons</taxon>
        <taxon>Gunneridae</taxon>
        <taxon>Pentapetalae</taxon>
        <taxon>rosids</taxon>
        <taxon>fabids</taxon>
        <taxon>Malpighiales</taxon>
        <taxon>Salicaceae</taxon>
        <taxon>Flacourtieae</taxon>
        <taxon>Dovyalis</taxon>
    </lineage>
</organism>
<reference evidence="1 2" key="1">
    <citation type="submission" date="2024-01" db="EMBL/GenBank/DDBJ databases">
        <authorList>
            <person name="Waweru B."/>
        </authorList>
    </citation>
    <scope>NUCLEOTIDE SEQUENCE [LARGE SCALE GENOMIC DNA]</scope>
</reference>
<dbReference type="Proteomes" id="UP001314170">
    <property type="component" value="Unassembled WGS sequence"/>
</dbReference>
<dbReference type="AlphaFoldDB" id="A0AAV1SRD6"/>
<evidence type="ECO:0000313" key="1">
    <source>
        <dbReference type="EMBL" id="CAK7356587.1"/>
    </source>
</evidence>
<proteinExistence type="predicted"/>